<dbReference type="GO" id="GO:0001653">
    <property type="term" value="F:peptide receptor activity"/>
    <property type="evidence" value="ECO:0007669"/>
    <property type="project" value="TreeGrafter"/>
</dbReference>
<gene>
    <name evidence="19" type="ORF">EVEC_LOCUS749</name>
</gene>
<evidence type="ECO:0000313" key="21">
    <source>
        <dbReference type="WBParaSite" id="EVEC_0000104101-mRNA-1"/>
    </source>
</evidence>
<dbReference type="GO" id="GO:0005524">
    <property type="term" value="F:ATP binding"/>
    <property type="evidence" value="ECO:0007669"/>
    <property type="project" value="InterPro"/>
</dbReference>
<dbReference type="InterPro" id="IPR011645">
    <property type="entry name" value="HNOB_dom_associated"/>
</dbReference>
<evidence type="ECO:0000256" key="12">
    <source>
        <dbReference type="ARBA" id="ARBA00023180"/>
    </source>
</evidence>
<keyword evidence="20" id="KW-1185">Reference proteome</keyword>
<evidence type="ECO:0000256" key="16">
    <source>
        <dbReference type="RuleBase" id="RU003431"/>
    </source>
</evidence>
<dbReference type="PROSITE" id="PS00452">
    <property type="entry name" value="GUANYLATE_CYCLASE_1"/>
    <property type="match status" value="1"/>
</dbReference>
<dbReference type="EMBL" id="UXUI01007135">
    <property type="protein sequence ID" value="VDD85606.1"/>
    <property type="molecule type" value="Genomic_DNA"/>
</dbReference>
<dbReference type="Pfam" id="PF00211">
    <property type="entry name" value="Guanylate_cyc"/>
    <property type="match status" value="1"/>
</dbReference>
<dbReference type="InterPro" id="IPR029787">
    <property type="entry name" value="Nucleotide_cyclase"/>
</dbReference>
<evidence type="ECO:0000256" key="13">
    <source>
        <dbReference type="ARBA" id="ARBA00023239"/>
    </source>
</evidence>
<dbReference type="OrthoDB" id="60033at2759"/>
<evidence type="ECO:0000256" key="15">
    <source>
        <dbReference type="RuleBase" id="RU000405"/>
    </source>
</evidence>
<dbReference type="PROSITE" id="PS50011">
    <property type="entry name" value="PROTEIN_KINASE_DOM"/>
    <property type="match status" value="1"/>
</dbReference>
<comment type="catalytic activity">
    <reaction evidence="1 16">
        <text>GTP = 3',5'-cyclic GMP + diphosphate</text>
        <dbReference type="Rhea" id="RHEA:13665"/>
        <dbReference type="ChEBI" id="CHEBI:33019"/>
        <dbReference type="ChEBI" id="CHEBI:37565"/>
        <dbReference type="ChEBI" id="CHEBI:57746"/>
        <dbReference type="EC" id="4.6.1.2"/>
    </reaction>
</comment>
<dbReference type="SUPFAM" id="SSF55073">
    <property type="entry name" value="Nucleotide cyclase"/>
    <property type="match status" value="1"/>
</dbReference>
<evidence type="ECO:0000256" key="4">
    <source>
        <dbReference type="ARBA" id="ARBA00012202"/>
    </source>
</evidence>
<dbReference type="FunFam" id="3.30.70.1230:FF:000030">
    <property type="entry name" value="Si:ch211-215j19.12"/>
    <property type="match status" value="1"/>
</dbReference>
<dbReference type="InterPro" id="IPR000719">
    <property type="entry name" value="Prot_kinase_dom"/>
</dbReference>
<dbReference type="SUPFAM" id="SSF56112">
    <property type="entry name" value="Protein kinase-like (PK-like)"/>
    <property type="match status" value="1"/>
</dbReference>
<evidence type="ECO:0000256" key="9">
    <source>
        <dbReference type="ARBA" id="ARBA00022989"/>
    </source>
</evidence>
<dbReference type="PANTHER" id="PTHR11920">
    <property type="entry name" value="GUANYLYL CYCLASE"/>
    <property type="match status" value="1"/>
</dbReference>
<evidence type="ECO:0000259" key="18">
    <source>
        <dbReference type="PROSITE" id="PS50125"/>
    </source>
</evidence>
<dbReference type="Pfam" id="PF07714">
    <property type="entry name" value="PK_Tyr_Ser-Thr"/>
    <property type="match status" value="1"/>
</dbReference>
<dbReference type="GO" id="GO:0004016">
    <property type="term" value="F:adenylate cyclase activity"/>
    <property type="evidence" value="ECO:0007669"/>
    <property type="project" value="TreeGrafter"/>
</dbReference>
<sequence>MDTSMRQFDHENINKFIGLCIDGPNYLSIWKLNNRGTLKDVIQSKLTTIDAFFKFCLMRDLLHGIHAIHRSPFLGYHGRLTSSCCMVNERWQVRVGDYGLAMMGFFEEKSKMDLLWTAPELLRSNENGSKAGDIYSFAIICSEIATGQTAWNDLDDENTLHLIRDCWAENPDDRPTTDAIKQLMLVYSRKQNLMDHVFALMESYAANLRREVEEKTKEAIEEKKRADLLLYKILPPQVADKLKMGQSVEPESYDEVTIFFSDVVQFTSLSEKCTPLQVVTLLNDLYTMFDNIIDEHDVYKVETIGDGYLCASGVPRRNGHEHGREIAHMALSILSNLKNFRIPHLPTERVNVRIGVHSGPCVAGVVGLAMPRYCLFGDAVNTASRMESNGKRS</sequence>
<evidence type="ECO:0000256" key="10">
    <source>
        <dbReference type="ARBA" id="ARBA00023136"/>
    </source>
</evidence>
<dbReference type="AlphaFoldDB" id="A0A0N4UUH3"/>
<comment type="subcellular location">
    <subcellularLocation>
        <location evidence="2">Cell membrane</location>
    </subcellularLocation>
    <subcellularLocation>
        <location evidence="3">Membrane</location>
        <topology evidence="3">Single-pass type I membrane protein</topology>
    </subcellularLocation>
</comment>
<keyword evidence="10" id="KW-0472">Membrane</keyword>
<dbReference type="Pfam" id="PF07701">
    <property type="entry name" value="HNOBA"/>
    <property type="match status" value="1"/>
</dbReference>
<keyword evidence="6" id="KW-0812">Transmembrane</keyword>
<dbReference type="PROSITE" id="PS50125">
    <property type="entry name" value="GUANYLATE_CYCLASE_2"/>
    <property type="match status" value="1"/>
</dbReference>
<feature type="domain" description="Protein kinase" evidence="17">
    <location>
        <begin position="1"/>
        <end position="260"/>
    </location>
</feature>
<keyword evidence="9" id="KW-1133">Transmembrane helix</keyword>
<dbReference type="CDD" id="cd07302">
    <property type="entry name" value="CHD"/>
    <property type="match status" value="1"/>
</dbReference>
<evidence type="ECO:0000256" key="2">
    <source>
        <dbReference type="ARBA" id="ARBA00004236"/>
    </source>
</evidence>
<dbReference type="EC" id="4.6.1.2" evidence="4 16"/>
<dbReference type="STRING" id="51028.A0A0N4UUH3"/>
<dbReference type="InterPro" id="IPR050401">
    <property type="entry name" value="Cyclic_nucleotide_synthase"/>
</dbReference>
<dbReference type="InterPro" id="IPR001245">
    <property type="entry name" value="Ser-Thr/Tyr_kinase_cat_dom"/>
</dbReference>
<evidence type="ECO:0000256" key="1">
    <source>
        <dbReference type="ARBA" id="ARBA00001436"/>
    </source>
</evidence>
<evidence type="ECO:0000256" key="7">
    <source>
        <dbReference type="ARBA" id="ARBA00022729"/>
    </source>
</evidence>
<dbReference type="PANTHER" id="PTHR11920:SF375">
    <property type="entry name" value="RECEPTOR-TYPE GUANYLATE CYCLASE GCY-13"/>
    <property type="match status" value="1"/>
</dbReference>
<evidence type="ECO:0000256" key="6">
    <source>
        <dbReference type="ARBA" id="ARBA00022692"/>
    </source>
</evidence>
<dbReference type="Gene3D" id="1.10.510.10">
    <property type="entry name" value="Transferase(Phosphotransferase) domain 1"/>
    <property type="match status" value="1"/>
</dbReference>
<dbReference type="GO" id="GO:0005886">
    <property type="term" value="C:plasma membrane"/>
    <property type="evidence" value="ECO:0007669"/>
    <property type="project" value="UniProtKB-SubCell"/>
</dbReference>
<dbReference type="SMART" id="SM00044">
    <property type="entry name" value="CYCc"/>
    <property type="match status" value="1"/>
</dbReference>
<proteinExistence type="inferred from homology"/>
<evidence type="ECO:0000256" key="14">
    <source>
        <dbReference type="ARBA" id="ARBA00023293"/>
    </source>
</evidence>
<organism evidence="21">
    <name type="scientific">Enterobius vermicularis</name>
    <name type="common">Human pinworm</name>
    <dbReference type="NCBI Taxonomy" id="51028"/>
    <lineage>
        <taxon>Eukaryota</taxon>
        <taxon>Metazoa</taxon>
        <taxon>Ecdysozoa</taxon>
        <taxon>Nematoda</taxon>
        <taxon>Chromadorea</taxon>
        <taxon>Rhabditida</taxon>
        <taxon>Spirurina</taxon>
        <taxon>Oxyuridomorpha</taxon>
        <taxon>Oxyuroidea</taxon>
        <taxon>Oxyuridae</taxon>
        <taxon>Enterobius</taxon>
    </lineage>
</organism>
<dbReference type="GO" id="GO:0004672">
    <property type="term" value="F:protein kinase activity"/>
    <property type="evidence" value="ECO:0007669"/>
    <property type="project" value="InterPro"/>
</dbReference>
<dbReference type="InterPro" id="IPR018297">
    <property type="entry name" value="A/G_cyclase_CS"/>
</dbReference>
<dbReference type="WBParaSite" id="EVEC_0000104101-mRNA-1">
    <property type="protein sequence ID" value="EVEC_0000104101-mRNA-1"/>
    <property type="gene ID" value="EVEC_0000104101"/>
</dbReference>
<accession>A0A0N4UUH3</accession>
<evidence type="ECO:0000256" key="5">
    <source>
        <dbReference type="ARBA" id="ARBA00022475"/>
    </source>
</evidence>
<evidence type="ECO:0000259" key="17">
    <source>
        <dbReference type="PROSITE" id="PS50011"/>
    </source>
</evidence>
<dbReference type="Proteomes" id="UP000274131">
    <property type="component" value="Unassembled WGS sequence"/>
</dbReference>
<dbReference type="GO" id="GO:0004383">
    <property type="term" value="F:guanylate cyclase activity"/>
    <property type="evidence" value="ECO:0007669"/>
    <property type="project" value="UniProtKB-EC"/>
</dbReference>
<dbReference type="InterPro" id="IPR011009">
    <property type="entry name" value="Kinase-like_dom_sf"/>
</dbReference>
<evidence type="ECO:0000313" key="20">
    <source>
        <dbReference type="Proteomes" id="UP000274131"/>
    </source>
</evidence>
<feature type="domain" description="Guanylate cyclase" evidence="18">
    <location>
        <begin position="257"/>
        <end position="387"/>
    </location>
</feature>
<comment type="similarity">
    <text evidence="15">Belongs to the adenylyl cyclase class-4/guanylyl cyclase family.</text>
</comment>
<dbReference type="GO" id="GO:0035556">
    <property type="term" value="P:intracellular signal transduction"/>
    <property type="evidence" value="ECO:0007669"/>
    <property type="project" value="InterPro"/>
</dbReference>
<evidence type="ECO:0000256" key="8">
    <source>
        <dbReference type="ARBA" id="ARBA00022741"/>
    </source>
</evidence>
<keyword evidence="14 16" id="KW-0141">cGMP biosynthesis</keyword>
<keyword evidence="5" id="KW-1003">Cell membrane</keyword>
<reference evidence="19 20" key="2">
    <citation type="submission" date="2018-10" db="EMBL/GenBank/DDBJ databases">
        <authorList>
            <consortium name="Pathogen Informatics"/>
        </authorList>
    </citation>
    <scope>NUCLEOTIDE SEQUENCE [LARGE SCALE GENOMIC DNA]</scope>
</reference>
<keyword evidence="11" id="KW-0675">Receptor</keyword>
<evidence type="ECO:0000313" key="19">
    <source>
        <dbReference type="EMBL" id="VDD85606.1"/>
    </source>
</evidence>
<dbReference type="Gene3D" id="3.30.70.1230">
    <property type="entry name" value="Nucleotide cyclase"/>
    <property type="match status" value="1"/>
</dbReference>
<name>A0A0N4UUH3_ENTVE</name>
<evidence type="ECO:0000256" key="11">
    <source>
        <dbReference type="ARBA" id="ARBA00023170"/>
    </source>
</evidence>
<keyword evidence="8" id="KW-0547">Nucleotide-binding</keyword>
<keyword evidence="12" id="KW-0325">Glycoprotein</keyword>
<protein>
    <recommendedName>
        <fullName evidence="4 16">Guanylate cyclase</fullName>
        <ecNumber evidence="4 16">4.6.1.2</ecNumber>
    </recommendedName>
</protein>
<keyword evidence="13 15" id="KW-0456">Lyase</keyword>
<keyword evidence="7" id="KW-0732">Signal</keyword>
<evidence type="ECO:0000256" key="3">
    <source>
        <dbReference type="ARBA" id="ARBA00004479"/>
    </source>
</evidence>
<reference evidence="21" key="1">
    <citation type="submission" date="2017-02" db="UniProtKB">
        <authorList>
            <consortium name="WormBaseParasite"/>
        </authorList>
    </citation>
    <scope>IDENTIFICATION</scope>
</reference>
<dbReference type="GO" id="GO:0007168">
    <property type="term" value="P:receptor guanylyl cyclase signaling pathway"/>
    <property type="evidence" value="ECO:0007669"/>
    <property type="project" value="TreeGrafter"/>
</dbReference>
<dbReference type="InterPro" id="IPR001054">
    <property type="entry name" value="A/G_cyclase"/>
</dbReference>